<dbReference type="SUPFAM" id="SSF55154">
    <property type="entry name" value="CYTH-like phosphatases"/>
    <property type="match status" value="1"/>
</dbReference>
<sequence>MAQEIERKFLVRGDFRPFVSRQERIVQGYLNSAPERCVRIRIKGGRGFITVKGIGNASGVSRFEWEREIPLAEAESLLALCEPGVIDKVRHEVHLGRHVFEVDEFAGSNAGLVLAEIELSSEDEDFDRPGWLDAEVTGDLRYYNVMLMKEPYGSWPEQARAG</sequence>
<evidence type="ECO:0000313" key="4">
    <source>
        <dbReference type="Proteomes" id="UP000197424"/>
    </source>
</evidence>
<dbReference type="Proteomes" id="UP000197424">
    <property type="component" value="Chromosome"/>
</dbReference>
<dbReference type="InterPro" id="IPR012042">
    <property type="entry name" value="NeuTTM/CthTTM-like"/>
</dbReference>
<evidence type="ECO:0000313" key="3">
    <source>
        <dbReference type="EMBL" id="ASJ25150.1"/>
    </source>
</evidence>
<dbReference type="PANTHER" id="PTHR40114:SF1">
    <property type="entry name" value="SLR0698 PROTEIN"/>
    <property type="match status" value="1"/>
</dbReference>
<accession>A0A248LK53</accession>
<feature type="domain" description="CYTH" evidence="2">
    <location>
        <begin position="2"/>
        <end position="149"/>
    </location>
</feature>
<dbReference type="InterPro" id="IPR033469">
    <property type="entry name" value="CYTH-like_dom_sf"/>
</dbReference>
<dbReference type="CDD" id="cd07891">
    <property type="entry name" value="CYTH-like_CthTTM-like_1"/>
    <property type="match status" value="1"/>
</dbReference>
<dbReference type="SMART" id="SM01118">
    <property type="entry name" value="CYTH"/>
    <property type="match status" value="1"/>
</dbReference>
<dbReference type="Pfam" id="PF01928">
    <property type="entry name" value="CYTH"/>
    <property type="match status" value="1"/>
</dbReference>
<dbReference type="InterPro" id="IPR023577">
    <property type="entry name" value="CYTH_domain"/>
</dbReference>
<gene>
    <name evidence="3" type="ORF">LHGZ1_2319</name>
</gene>
<dbReference type="PROSITE" id="PS51707">
    <property type="entry name" value="CYTH"/>
    <property type="match status" value="1"/>
</dbReference>
<dbReference type="RefSeq" id="WP_088861147.1">
    <property type="nucleotide sequence ID" value="NZ_CP022115.1"/>
</dbReference>
<dbReference type="OrthoDB" id="9805588at2"/>
<dbReference type="EMBL" id="CP022115">
    <property type="protein sequence ID" value="ASJ25150.1"/>
    <property type="molecule type" value="Genomic_DNA"/>
</dbReference>
<evidence type="ECO:0000259" key="2">
    <source>
        <dbReference type="PROSITE" id="PS51707"/>
    </source>
</evidence>
<dbReference type="Gene3D" id="2.40.320.10">
    <property type="entry name" value="Hypothetical Protein Pfu-838710-001"/>
    <property type="match status" value="1"/>
</dbReference>
<dbReference type="AlphaFoldDB" id="A0A248LK53"/>
<feature type="active site" description="Proton acceptor" evidence="1">
    <location>
        <position position="29"/>
    </location>
</feature>
<proteinExistence type="predicted"/>
<reference evidence="4" key="1">
    <citation type="submission" date="2017-06" db="EMBL/GenBank/DDBJ databases">
        <title>Whole genome sequence of Laribacter hongkongensis LHGZ1.</title>
        <authorList>
            <person name="Chen D."/>
            <person name="Wu H."/>
            <person name="Chen J."/>
        </authorList>
    </citation>
    <scope>NUCLEOTIDE SEQUENCE [LARGE SCALE GENOMIC DNA]</scope>
    <source>
        <strain evidence="4">LHGZ1</strain>
    </source>
</reference>
<name>A0A248LK53_9NEIS</name>
<protein>
    <submittedName>
        <fullName evidence="3">Adenylate cyclase-like protein</fullName>
    </submittedName>
</protein>
<organism evidence="3 4">
    <name type="scientific">Laribacter hongkongensis</name>
    <dbReference type="NCBI Taxonomy" id="168471"/>
    <lineage>
        <taxon>Bacteria</taxon>
        <taxon>Pseudomonadati</taxon>
        <taxon>Pseudomonadota</taxon>
        <taxon>Betaproteobacteria</taxon>
        <taxon>Neisseriales</taxon>
        <taxon>Aquaspirillaceae</taxon>
        <taxon>Laribacter</taxon>
    </lineage>
</organism>
<dbReference type="PIRSF" id="PIRSF016487">
    <property type="entry name" value="CYTH_UCP016487"/>
    <property type="match status" value="1"/>
</dbReference>
<dbReference type="PANTHER" id="PTHR40114">
    <property type="entry name" value="SLR0698 PROTEIN"/>
    <property type="match status" value="1"/>
</dbReference>
<evidence type="ECO:0000256" key="1">
    <source>
        <dbReference type="PIRSR" id="PIRSR016487-1"/>
    </source>
</evidence>